<proteinExistence type="predicted"/>
<protein>
    <submittedName>
        <fullName evidence="1">Uncharacterized protein</fullName>
    </submittedName>
</protein>
<sequence length="120" mass="14113">MDLILENCGDTISYEQFISKMNCAIQQCTEQNKSFGKIITFNKKSQSWWNEECTQAVESCKTALHLFKNYPILENYIAYKKSDALVKRTTNSARREEWKTFCNKINKSKNERYMEPSKTS</sequence>
<comment type="caution">
    <text evidence="1">The sequence shown here is derived from an EMBL/GenBank/DDBJ whole genome shotgun (WGS) entry which is preliminary data.</text>
</comment>
<keyword evidence="2" id="KW-1185">Reference proteome</keyword>
<reference evidence="1 2" key="1">
    <citation type="submission" date="2023-03" db="EMBL/GenBank/DDBJ databases">
        <title>Genome insight into feeding habits of ladybird beetles.</title>
        <authorList>
            <person name="Li H.-S."/>
            <person name="Huang Y.-H."/>
            <person name="Pang H."/>
        </authorList>
    </citation>
    <scope>NUCLEOTIDE SEQUENCE [LARGE SCALE GENOMIC DNA]</scope>
    <source>
        <strain evidence="1">SYSU_2023b</strain>
        <tissue evidence="1">Whole body</tissue>
    </source>
</reference>
<evidence type="ECO:0000313" key="1">
    <source>
        <dbReference type="EMBL" id="KAK9875241.1"/>
    </source>
</evidence>
<dbReference type="AlphaFoldDB" id="A0AAW1U3Z4"/>
<organism evidence="1 2">
    <name type="scientific">Henosepilachna vigintioctopunctata</name>
    <dbReference type="NCBI Taxonomy" id="420089"/>
    <lineage>
        <taxon>Eukaryota</taxon>
        <taxon>Metazoa</taxon>
        <taxon>Ecdysozoa</taxon>
        <taxon>Arthropoda</taxon>
        <taxon>Hexapoda</taxon>
        <taxon>Insecta</taxon>
        <taxon>Pterygota</taxon>
        <taxon>Neoptera</taxon>
        <taxon>Endopterygota</taxon>
        <taxon>Coleoptera</taxon>
        <taxon>Polyphaga</taxon>
        <taxon>Cucujiformia</taxon>
        <taxon>Coccinelloidea</taxon>
        <taxon>Coccinellidae</taxon>
        <taxon>Epilachninae</taxon>
        <taxon>Epilachnini</taxon>
        <taxon>Henosepilachna</taxon>
    </lineage>
</organism>
<gene>
    <name evidence="1" type="ORF">WA026_007636</name>
</gene>
<accession>A0AAW1U3Z4</accession>
<dbReference type="EMBL" id="JARQZJ010000033">
    <property type="protein sequence ID" value="KAK9875241.1"/>
    <property type="molecule type" value="Genomic_DNA"/>
</dbReference>
<dbReference type="Proteomes" id="UP001431783">
    <property type="component" value="Unassembled WGS sequence"/>
</dbReference>
<name>A0AAW1U3Z4_9CUCU</name>
<evidence type="ECO:0000313" key="2">
    <source>
        <dbReference type="Proteomes" id="UP001431783"/>
    </source>
</evidence>